<protein>
    <submittedName>
        <fullName evidence="1">Uncharacterized protein</fullName>
    </submittedName>
</protein>
<evidence type="ECO:0000313" key="1">
    <source>
        <dbReference type="EMBL" id="KAF2470374.1"/>
    </source>
</evidence>
<comment type="caution">
    <text evidence="1">The sequence shown here is derived from an EMBL/GenBank/DDBJ whole genome shotgun (WGS) entry which is preliminary data.</text>
</comment>
<reference evidence="1" key="1">
    <citation type="journal article" date="2020" name="Stud. Mycol.">
        <title>101 Dothideomycetes genomes: a test case for predicting lifestyles and emergence of pathogens.</title>
        <authorList>
            <person name="Haridas S."/>
            <person name="Albert R."/>
            <person name="Binder M."/>
            <person name="Bloem J."/>
            <person name="Labutti K."/>
            <person name="Salamov A."/>
            <person name="Andreopoulos B."/>
            <person name="Baker S."/>
            <person name="Barry K."/>
            <person name="Bills G."/>
            <person name="Bluhm B."/>
            <person name="Cannon C."/>
            <person name="Castanera R."/>
            <person name="Culley D."/>
            <person name="Daum C."/>
            <person name="Ezra D."/>
            <person name="Gonzalez J."/>
            <person name="Henrissat B."/>
            <person name="Kuo A."/>
            <person name="Liang C."/>
            <person name="Lipzen A."/>
            <person name="Lutzoni F."/>
            <person name="Magnuson J."/>
            <person name="Mondo S."/>
            <person name="Nolan M."/>
            <person name="Ohm R."/>
            <person name="Pangilinan J."/>
            <person name="Park H.-J."/>
            <person name="Ramirez L."/>
            <person name="Alfaro M."/>
            <person name="Sun H."/>
            <person name="Tritt A."/>
            <person name="Yoshinaga Y."/>
            <person name="Zwiers L.-H."/>
            <person name="Turgeon B."/>
            <person name="Goodwin S."/>
            <person name="Spatafora J."/>
            <person name="Crous P."/>
            <person name="Grigoriev I."/>
        </authorList>
    </citation>
    <scope>NUCLEOTIDE SEQUENCE</scope>
    <source>
        <strain evidence="1">ATCC 200398</strain>
    </source>
</reference>
<dbReference type="EMBL" id="MU003508">
    <property type="protein sequence ID" value="KAF2470374.1"/>
    <property type="molecule type" value="Genomic_DNA"/>
</dbReference>
<proteinExistence type="predicted"/>
<evidence type="ECO:0000313" key="2">
    <source>
        <dbReference type="Proteomes" id="UP000799755"/>
    </source>
</evidence>
<accession>A0ACB6QTM2</accession>
<sequence>MPPIQPLLPFLRPLAPPKSSTCRQLLRFTAASRLRIEPQSSSPGPILPFKRPSHSIRQSTPKPNPKPKIPTLHPLSAKAQKLASAASASSTASSSNPTLSNPAPHSCPTSPANLPPPAYHVARSIKKNYPIYTDYKRGGNLHLTTVRKVSGDLNALKDELRRFLNKRVGDVTINALTKHVIVKGHHKPEIMQFLKARGM</sequence>
<name>A0ACB6QTM2_9PLEO</name>
<dbReference type="Proteomes" id="UP000799755">
    <property type="component" value="Unassembled WGS sequence"/>
</dbReference>
<gene>
    <name evidence="1" type="ORF">BDR25DRAFT_225956</name>
</gene>
<organism evidence="1 2">
    <name type="scientific">Lindgomyces ingoldianus</name>
    <dbReference type="NCBI Taxonomy" id="673940"/>
    <lineage>
        <taxon>Eukaryota</taxon>
        <taxon>Fungi</taxon>
        <taxon>Dikarya</taxon>
        <taxon>Ascomycota</taxon>
        <taxon>Pezizomycotina</taxon>
        <taxon>Dothideomycetes</taxon>
        <taxon>Pleosporomycetidae</taxon>
        <taxon>Pleosporales</taxon>
        <taxon>Lindgomycetaceae</taxon>
        <taxon>Lindgomyces</taxon>
    </lineage>
</organism>
<keyword evidence="2" id="KW-1185">Reference proteome</keyword>